<sequence>MWYLIIVAAIVIVWLVADRPVLKVKFKTDKIFSIKGHCPPTFKRHLTDIIEHENFSGVLKVYQLRSGMKLVFSNQVPKKIQQRIRNAFPHQGFKSNSQKAKSH</sequence>
<reference evidence="1 2" key="1">
    <citation type="submission" date="2019-10" db="EMBL/GenBank/DDBJ databases">
        <title>Vibrio sp. nov. isolated from a shrimp pond.</title>
        <authorList>
            <person name="Gomez-Gil B."/>
            <person name="Enciso-Ibarra J."/>
            <person name="Enciso-Ibarra K."/>
            <person name="Bolan-Mejia C."/>
        </authorList>
    </citation>
    <scope>NUCLEOTIDE SEQUENCE [LARGE SCALE GENOMIC DNA]</scope>
    <source>
        <strain evidence="1 2">CAIM 722</strain>
    </source>
</reference>
<accession>A0A7X4LKI3</accession>
<dbReference type="Pfam" id="PF12321">
    <property type="entry name" value="DUF3634"/>
    <property type="match status" value="1"/>
</dbReference>
<comment type="caution">
    <text evidence="1">The sequence shown here is derived from an EMBL/GenBank/DDBJ whole genome shotgun (WGS) entry which is preliminary data.</text>
</comment>
<name>A0A7X4LKI3_9VIBR</name>
<protein>
    <submittedName>
        <fullName evidence="1">DUF3634 family protein</fullName>
    </submittedName>
</protein>
<evidence type="ECO:0000313" key="1">
    <source>
        <dbReference type="EMBL" id="MZI93256.1"/>
    </source>
</evidence>
<proteinExistence type="predicted"/>
<dbReference type="RefSeq" id="WP_161154555.1">
    <property type="nucleotide sequence ID" value="NZ_WEKT01000011.1"/>
</dbReference>
<gene>
    <name evidence="1" type="ORF">F9817_08615</name>
</gene>
<dbReference type="EMBL" id="WEKT01000011">
    <property type="protein sequence ID" value="MZI93256.1"/>
    <property type="molecule type" value="Genomic_DNA"/>
</dbReference>
<keyword evidence="2" id="KW-1185">Reference proteome</keyword>
<dbReference type="InterPro" id="IPR022090">
    <property type="entry name" value="DUF3634"/>
</dbReference>
<dbReference type="AlphaFoldDB" id="A0A7X4LKI3"/>
<dbReference type="Proteomes" id="UP000462621">
    <property type="component" value="Unassembled WGS sequence"/>
</dbReference>
<organism evidence="1 2">
    <name type="scientific">Vibrio eleionomae</name>
    <dbReference type="NCBI Taxonomy" id="2653505"/>
    <lineage>
        <taxon>Bacteria</taxon>
        <taxon>Pseudomonadati</taxon>
        <taxon>Pseudomonadota</taxon>
        <taxon>Gammaproteobacteria</taxon>
        <taxon>Vibrionales</taxon>
        <taxon>Vibrionaceae</taxon>
        <taxon>Vibrio</taxon>
    </lineage>
</organism>
<evidence type="ECO:0000313" key="2">
    <source>
        <dbReference type="Proteomes" id="UP000462621"/>
    </source>
</evidence>